<dbReference type="AlphaFoldDB" id="S9V0P4"/>
<gene>
    <name evidence="3" type="ORF">STCU_11342</name>
</gene>
<name>S9V0P4_9TRYP</name>
<evidence type="ECO:0000313" key="3">
    <source>
        <dbReference type="EMBL" id="EPY16375.1"/>
    </source>
</evidence>
<comment type="caution">
    <text evidence="3">The sequence shown here is derived from an EMBL/GenBank/DDBJ whole genome shotgun (WGS) entry which is preliminary data.</text>
</comment>
<dbReference type="OrthoDB" id="10250354at2759"/>
<keyword evidence="1" id="KW-0732">Signal</keyword>
<dbReference type="InterPro" id="IPR015399">
    <property type="entry name" value="DUF1977_DnaJ-like"/>
</dbReference>
<evidence type="ECO:0000259" key="2">
    <source>
        <dbReference type="Pfam" id="PF09320"/>
    </source>
</evidence>
<feature type="signal peptide" evidence="1">
    <location>
        <begin position="1"/>
        <end position="19"/>
    </location>
</feature>
<organism evidence="3 4">
    <name type="scientific">Strigomonas culicis</name>
    <dbReference type="NCBI Taxonomy" id="28005"/>
    <lineage>
        <taxon>Eukaryota</taxon>
        <taxon>Discoba</taxon>
        <taxon>Euglenozoa</taxon>
        <taxon>Kinetoplastea</taxon>
        <taxon>Metakinetoplastina</taxon>
        <taxon>Trypanosomatida</taxon>
        <taxon>Trypanosomatidae</taxon>
        <taxon>Strigomonadinae</taxon>
        <taxon>Strigomonas</taxon>
    </lineage>
</organism>
<dbReference type="EMBL" id="ATMH01011277">
    <property type="protein sequence ID" value="EPY16375.1"/>
    <property type="molecule type" value="Genomic_DNA"/>
</dbReference>
<accession>S9V0P4</accession>
<feature type="domain" description="DUF1977" evidence="2">
    <location>
        <begin position="53"/>
        <end position="132"/>
    </location>
</feature>
<evidence type="ECO:0000313" key="4">
    <source>
        <dbReference type="Proteomes" id="UP000015354"/>
    </source>
</evidence>
<dbReference type="Proteomes" id="UP000015354">
    <property type="component" value="Unassembled WGS sequence"/>
</dbReference>
<proteinExistence type="predicted"/>
<evidence type="ECO:0000256" key="1">
    <source>
        <dbReference type="SAM" id="SignalP"/>
    </source>
</evidence>
<feature type="chain" id="PRO_5004558399" description="DUF1977 domain-containing protein" evidence="1">
    <location>
        <begin position="20"/>
        <end position="149"/>
    </location>
</feature>
<dbReference type="Pfam" id="PF09320">
    <property type="entry name" value="DUF1977"/>
    <property type="match status" value="1"/>
</dbReference>
<sequence>MFLPFLLFVLLALLLQSNMFDMSDPSGPNSGTFHLSPHATGAEFRAQMKKSGLQFSLTPDPAGGLRIQRRTSLHGLQTTYYVNQRWEDMLRRSKQKRELLTRTEEAVLEAQRDYLAHRCEAESQQQRAQKRAVAPEVCGEYHRYRKALA</sequence>
<reference evidence="3 4" key="1">
    <citation type="journal article" date="2013" name="PLoS ONE">
        <title>Predicting the Proteins of Angomonas deanei, Strigomonas culicis and Their Respective Endosymbionts Reveals New Aspects of the Trypanosomatidae Family.</title>
        <authorList>
            <person name="Motta M.C."/>
            <person name="Martins A.C."/>
            <person name="de Souza S.S."/>
            <person name="Catta-Preta C.M."/>
            <person name="Silva R."/>
            <person name="Klein C.C."/>
            <person name="de Almeida L.G."/>
            <person name="de Lima Cunha O."/>
            <person name="Ciapina L.P."/>
            <person name="Brocchi M."/>
            <person name="Colabardini A.C."/>
            <person name="de Araujo Lima B."/>
            <person name="Machado C.R."/>
            <person name="de Almeida Soares C.M."/>
            <person name="Probst C.M."/>
            <person name="de Menezes C.B."/>
            <person name="Thompson C.E."/>
            <person name="Bartholomeu D.C."/>
            <person name="Gradia D.F."/>
            <person name="Pavoni D.P."/>
            <person name="Grisard E.C."/>
            <person name="Fantinatti-Garboggini F."/>
            <person name="Marchini F.K."/>
            <person name="Rodrigues-Luiz G.F."/>
            <person name="Wagner G."/>
            <person name="Goldman G.H."/>
            <person name="Fietto J.L."/>
            <person name="Elias M.C."/>
            <person name="Goldman M.H."/>
            <person name="Sagot M.F."/>
            <person name="Pereira M."/>
            <person name="Stoco P.H."/>
            <person name="de Mendonca-Neto R.P."/>
            <person name="Teixeira S.M."/>
            <person name="Maciel T.E."/>
            <person name="de Oliveira Mendes T.A."/>
            <person name="Urmenyi T.P."/>
            <person name="de Souza W."/>
            <person name="Schenkman S."/>
            <person name="de Vasconcelos A.T."/>
        </authorList>
    </citation>
    <scope>NUCLEOTIDE SEQUENCE [LARGE SCALE GENOMIC DNA]</scope>
</reference>
<keyword evidence="4" id="KW-1185">Reference proteome</keyword>
<protein>
    <recommendedName>
        <fullName evidence="2">DUF1977 domain-containing protein</fullName>
    </recommendedName>
</protein>